<dbReference type="PANTHER" id="PTHR22912">
    <property type="entry name" value="DISULFIDE OXIDOREDUCTASE"/>
    <property type="match status" value="1"/>
</dbReference>
<evidence type="ECO:0000313" key="11">
    <source>
        <dbReference type="EMBL" id="SDI15156.1"/>
    </source>
</evidence>
<keyword evidence="12" id="KW-1185">Reference proteome</keyword>
<evidence type="ECO:0000256" key="8">
    <source>
        <dbReference type="PIRSR" id="PIRSR000350-4"/>
    </source>
</evidence>
<name>A0A1G8I8D5_9BACI</name>
<dbReference type="Gene3D" id="3.30.390.30">
    <property type="match status" value="1"/>
</dbReference>
<comment type="cofactor">
    <cofactor evidence="7">
        <name>FAD</name>
        <dbReference type="ChEBI" id="CHEBI:57692"/>
    </cofactor>
    <text evidence="7">Binds 1 FAD per subunit.</text>
</comment>
<dbReference type="EMBL" id="FNDU01000005">
    <property type="protein sequence ID" value="SDI15156.1"/>
    <property type="molecule type" value="Genomic_DNA"/>
</dbReference>
<dbReference type="Pfam" id="PF02852">
    <property type="entry name" value="Pyr_redox_dim"/>
    <property type="match status" value="1"/>
</dbReference>
<dbReference type="SUPFAM" id="SSF51905">
    <property type="entry name" value="FAD/NAD(P)-binding domain"/>
    <property type="match status" value="2"/>
</dbReference>
<dbReference type="InterPro" id="IPR004099">
    <property type="entry name" value="Pyr_nucl-diS_OxRdtase_dimer"/>
</dbReference>
<evidence type="ECO:0000256" key="4">
    <source>
        <dbReference type="ARBA" id="ARBA00023002"/>
    </source>
</evidence>
<feature type="active site" description="Proton acceptor" evidence="6">
    <location>
        <position position="448"/>
    </location>
</feature>
<dbReference type="GO" id="GO:0004148">
    <property type="term" value="F:dihydrolipoyl dehydrogenase (NADH) activity"/>
    <property type="evidence" value="ECO:0007669"/>
    <property type="project" value="TreeGrafter"/>
</dbReference>
<dbReference type="InterPro" id="IPR001100">
    <property type="entry name" value="Pyr_nuc-diS_OxRdtase"/>
</dbReference>
<proteinExistence type="inferred from homology"/>
<keyword evidence="4" id="KW-0560">Oxidoreductase</keyword>
<dbReference type="InterPro" id="IPR036188">
    <property type="entry name" value="FAD/NAD-bd_sf"/>
</dbReference>
<dbReference type="InterPro" id="IPR050151">
    <property type="entry name" value="Class-I_Pyr_Nuc-Dis_Oxidored"/>
</dbReference>
<evidence type="ECO:0000256" key="5">
    <source>
        <dbReference type="ARBA" id="ARBA00023027"/>
    </source>
</evidence>
<dbReference type="STRING" id="930129.SAMN05216352_10582"/>
<keyword evidence="7" id="KW-0547">Nucleotide-binding</keyword>
<evidence type="ECO:0000256" key="1">
    <source>
        <dbReference type="ARBA" id="ARBA00007532"/>
    </source>
</evidence>
<dbReference type="PRINTS" id="PR00368">
    <property type="entry name" value="FADPNR"/>
</dbReference>
<dbReference type="PIRSF" id="PIRSF000350">
    <property type="entry name" value="Mercury_reductase_MerA"/>
    <property type="match status" value="1"/>
</dbReference>
<evidence type="ECO:0000256" key="3">
    <source>
        <dbReference type="ARBA" id="ARBA00022827"/>
    </source>
</evidence>
<feature type="binding site" evidence="7">
    <location>
        <position position="316"/>
    </location>
    <ligand>
        <name>FAD</name>
        <dbReference type="ChEBI" id="CHEBI:57692"/>
    </ligand>
</feature>
<comment type="similarity">
    <text evidence="1">Belongs to the class-I pyridine nucleotide-disulfide oxidoreductase family.</text>
</comment>
<feature type="binding site" evidence="7">
    <location>
        <begin position="185"/>
        <end position="192"/>
    </location>
    <ligand>
        <name>NAD(+)</name>
        <dbReference type="ChEBI" id="CHEBI:57540"/>
    </ligand>
</feature>
<dbReference type="FunFam" id="3.30.390.30:FF:000001">
    <property type="entry name" value="Dihydrolipoyl dehydrogenase"/>
    <property type="match status" value="1"/>
</dbReference>
<keyword evidence="3 7" id="KW-0274">FAD</keyword>
<evidence type="ECO:0000256" key="6">
    <source>
        <dbReference type="PIRSR" id="PIRSR000350-2"/>
    </source>
</evidence>
<protein>
    <submittedName>
        <fullName evidence="11">Dihydrolipoamide dehydrogenase</fullName>
    </submittedName>
</protein>
<dbReference type="InterPro" id="IPR016156">
    <property type="entry name" value="FAD/NAD-linked_Rdtase_dimer_sf"/>
</dbReference>
<evidence type="ECO:0000259" key="9">
    <source>
        <dbReference type="Pfam" id="PF02852"/>
    </source>
</evidence>
<accession>A0A1G8I8D5</accession>
<sequence length="470" mass="50982">MVVGDFAHEIEVVVIGGGPGGYHAAIRAAQLGKEVAIIEQNKTGGMCLNDSCIPSKLFTEAAGRIQKAKEMEFFGIHVNGEPSIDLKALQARKEKVIGSLHQGVEALLKKYKIQRIQGTASFISDTEIGVERQDAFDKYKFEQAIIAAGASYKLPEEIPANNERIIFGASLYRLEEIPKHLIVYGSDYITLEAASVFASFGSKITIILDQEKRDFSFDVSINKELSRLLKKRKIKVYKEAKITDVNTLEQAVYVTVVTSKGETAIEASHLFTAGKQSANTNMLQLEACGVEKTEDGFIPITNTTQTSQSHIYAVGDVTASASLAVEAIKQGKVAGEQAAGKNSEWEPGLCPVVVHTVKPIAVVGLTEEEALQEGHDILISQFPLRANGYAALSNETEGLVKIISEKETEVILGYHAIGYGAAQMITAAVQVLEMGGRMEDVTYPYYPHPSINEAWLEAAEGLLGKAVHQP</sequence>
<dbReference type="Gene3D" id="3.50.50.60">
    <property type="entry name" value="FAD/NAD(P)-binding domain"/>
    <property type="match status" value="2"/>
</dbReference>
<dbReference type="InterPro" id="IPR023753">
    <property type="entry name" value="FAD/NAD-binding_dom"/>
</dbReference>
<feature type="disulfide bond" description="Redox-active" evidence="8">
    <location>
        <begin position="47"/>
        <end position="52"/>
    </location>
</feature>
<dbReference type="SUPFAM" id="SSF55424">
    <property type="entry name" value="FAD/NAD-linked reductases, dimerisation (C-terminal) domain"/>
    <property type="match status" value="1"/>
</dbReference>
<dbReference type="OrthoDB" id="9800167at2"/>
<evidence type="ECO:0000256" key="7">
    <source>
        <dbReference type="PIRSR" id="PIRSR000350-3"/>
    </source>
</evidence>
<feature type="domain" description="FAD/NAD(P)-binding" evidence="10">
    <location>
        <begin position="11"/>
        <end position="331"/>
    </location>
</feature>
<dbReference type="AlphaFoldDB" id="A0A1G8I8D5"/>
<dbReference type="PRINTS" id="PR00411">
    <property type="entry name" value="PNDRDTASEI"/>
</dbReference>
<keyword evidence="2" id="KW-0285">Flavoprotein</keyword>
<dbReference type="GO" id="GO:0006103">
    <property type="term" value="P:2-oxoglutarate metabolic process"/>
    <property type="evidence" value="ECO:0007669"/>
    <property type="project" value="TreeGrafter"/>
</dbReference>
<reference evidence="11 12" key="1">
    <citation type="submission" date="2016-10" db="EMBL/GenBank/DDBJ databases">
        <authorList>
            <person name="de Groot N.N."/>
        </authorList>
    </citation>
    <scope>NUCLEOTIDE SEQUENCE [LARGE SCALE GENOMIC DNA]</scope>
    <source>
        <strain evidence="12">P4B,CCM 7963,CECT 7998,DSM 25260,IBRC-M 10614,KCTC 13821</strain>
    </source>
</reference>
<evidence type="ECO:0000313" key="12">
    <source>
        <dbReference type="Proteomes" id="UP000199017"/>
    </source>
</evidence>
<evidence type="ECO:0000256" key="2">
    <source>
        <dbReference type="ARBA" id="ARBA00022630"/>
    </source>
</evidence>
<evidence type="ECO:0000259" key="10">
    <source>
        <dbReference type="Pfam" id="PF07992"/>
    </source>
</evidence>
<feature type="domain" description="Pyridine nucleotide-disulphide oxidoreductase dimerisation" evidence="9">
    <location>
        <begin position="351"/>
        <end position="459"/>
    </location>
</feature>
<feature type="binding site" evidence="7">
    <location>
        <position position="56"/>
    </location>
    <ligand>
        <name>FAD</name>
        <dbReference type="ChEBI" id="CHEBI:57692"/>
    </ligand>
</feature>
<dbReference type="RefSeq" id="WP_091584335.1">
    <property type="nucleotide sequence ID" value="NZ_FNDU01000005.1"/>
</dbReference>
<dbReference type="Pfam" id="PF07992">
    <property type="entry name" value="Pyr_redox_2"/>
    <property type="match status" value="1"/>
</dbReference>
<organism evidence="11 12">
    <name type="scientific">Alteribacillus bidgolensis</name>
    <dbReference type="NCBI Taxonomy" id="930129"/>
    <lineage>
        <taxon>Bacteria</taxon>
        <taxon>Bacillati</taxon>
        <taxon>Bacillota</taxon>
        <taxon>Bacilli</taxon>
        <taxon>Bacillales</taxon>
        <taxon>Bacillaceae</taxon>
        <taxon>Alteribacillus</taxon>
    </lineage>
</organism>
<keyword evidence="5 7" id="KW-0520">NAD</keyword>
<gene>
    <name evidence="11" type="ORF">SAMN05216352_10582</name>
</gene>
<dbReference type="GO" id="GO:0050660">
    <property type="term" value="F:flavin adenine dinucleotide binding"/>
    <property type="evidence" value="ECO:0007669"/>
    <property type="project" value="TreeGrafter"/>
</dbReference>
<dbReference type="Proteomes" id="UP000199017">
    <property type="component" value="Unassembled WGS sequence"/>
</dbReference>
<dbReference type="PANTHER" id="PTHR22912:SF151">
    <property type="entry name" value="DIHYDROLIPOYL DEHYDROGENASE, MITOCHONDRIAL"/>
    <property type="match status" value="1"/>
</dbReference>